<evidence type="ECO:0000256" key="1">
    <source>
        <dbReference type="SAM" id="MobiDB-lite"/>
    </source>
</evidence>
<reference evidence="3 4" key="1">
    <citation type="submission" date="2018-10" db="EMBL/GenBank/DDBJ databases">
        <authorList>
            <person name="Li J."/>
        </authorList>
    </citation>
    <scope>NUCLEOTIDE SEQUENCE [LARGE SCALE GENOMIC DNA]</scope>
    <source>
        <strain evidence="3 4">JCM 30549</strain>
    </source>
</reference>
<feature type="region of interest" description="Disordered" evidence="1">
    <location>
        <begin position="436"/>
        <end position="455"/>
    </location>
</feature>
<protein>
    <recommendedName>
        <fullName evidence="5">Bacterial Ig-like domain-containing protein</fullName>
    </recommendedName>
</protein>
<keyword evidence="2" id="KW-0812">Transmembrane</keyword>
<dbReference type="GO" id="GO:0005975">
    <property type="term" value="P:carbohydrate metabolic process"/>
    <property type="evidence" value="ECO:0007669"/>
    <property type="project" value="UniProtKB-ARBA"/>
</dbReference>
<feature type="transmembrane region" description="Helical" evidence="2">
    <location>
        <begin position="785"/>
        <end position="802"/>
    </location>
</feature>
<organism evidence="3 4">
    <name type="scientific">Mycetocola reblochoni</name>
    <dbReference type="NCBI Taxonomy" id="331618"/>
    <lineage>
        <taxon>Bacteria</taxon>
        <taxon>Bacillati</taxon>
        <taxon>Actinomycetota</taxon>
        <taxon>Actinomycetes</taxon>
        <taxon>Micrococcales</taxon>
        <taxon>Microbacteriaceae</taxon>
        <taxon>Mycetocola</taxon>
    </lineage>
</organism>
<dbReference type="Gene3D" id="2.60.40.10">
    <property type="entry name" value="Immunoglobulins"/>
    <property type="match status" value="2"/>
</dbReference>
<evidence type="ECO:0000256" key="2">
    <source>
        <dbReference type="SAM" id="Phobius"/>
    </source>
</evidence>
<name>A0A3L6ZJN9_9MICO</name>
<feature type="transmembrane region" description="Helical" evidence="2">
    <location>
        <begin position="546"/>
        <end position="570"/>
    </location>
</feature>
<dbReference type="EMBL" id="RCUW01000010">
    <property type="protein sequence ID" value="RLP68196.1"/>
    <property type="molecule type" value="Genomic_DNA"/>
</dbReference>
<dbReference type="AlphaFoldDB" id="A0A3L6ZJN9"/>
<evidence type="ECO:0000313" key="3">
    <source>
        <dbReference type="EMBL" id="RLP68196.1"/>
    </source>
</evidence>
<feature type="compositionally biased region" description="Low complexity" evidence="1">
    <location>
        <begin position="168"/>
        <end position="189"/>
    </location>
</feature>
<feature type="transmembrane region" description="Helical" evidence="2">
    <location>
        <begin position="752"/>
        <end position="773"/>
    </location>
</feature>
<comment type="caution">
    <text evidence="3">The sequence shown here is derived from an EMBL/GenBank/DDBJ whole genome shotgun (WGS) entry which is preliminary data.</text>
</comment>
<feature type="region of interest" description="Disordered" evidence="1">
    <location>
        <begin position="167"/>
        <end position="223"/>
    </location>
</feature>
<feature type="region of interest" description="Disordered" evidence="1">
    <location>
        <begin position="460"/>
        <end position="537"/>
    </location>
</feature>
<dbReference type="Proteomes" id="UP000275395">
    <property type="component" value="Unassembled WGS sequence"/>
</dbReference>
<proteinExistence type="predicted"/>
<evidence type="ECO:0000313" key="4">
    <source>
        <dbReference type="Proteomes" id="UP000275395"/>
    </source>
</evidence>
<gene>
    <name evidence="3" type="ORF">D9V30_10795</name>
</gene>
<feature type="transmembrane region" description="Helical" evidence="2">
    <location>
        <begin position="635"/>
        <end position="654"/>
    </location>
</feature>
<dbReference type="NCBIfam" id="NF033510">
    <property type="entry name" value="Ca_tandemer"/>
    <property type="match status" value="1"/>
</dbReference>
<feature type="transmembrane region" description="Helical" evidence="2">
    <location>
        <begin position="692"/>
        <end position="709"/>
    </location>
</feature>
<feature type="region of interest" description="Disordered" evidence="1">
    <location>
        <begin position="117"/>
        <end position="137"/>
    </location>
</feature>
<keyword evidence="2" id="KW-1133">Transmembrane helix</keyword>
<feature type="transmembrane region" description="Helical" evidence="2">
    <location>
        <begin position="603"/>
        <end position="623"/>
    </location>
</feature>
<feature type="compositionally biased region" description="Polar residues" evidence="1">
    <location>
        <begin position="439"/>
        <end position="455"/>
    </location>
</feature>
<feature type="transmembrane region" description="Helical" evidence="2">
    <location>
        <begin position="666"/>
        <end position="686"/>
    </location>
</feature>
<accession>A0A3L6ZJN9</accession>
<evidence type="ECO:0008006" key="5">
    <source>
        <dbReference type="Google" id="ProtNLM"/>
    </source>
</evidence>
<dbReference type="InterPro" id="IPR013783">
    <property type="entry name" value="Ig-like_fold"/>
</dbReference>
<keyword evidence="2" id="KW-0472">Membrane</keyword>
<feature type="transmembrane region" description="Helical" evidence="2">
    <location>
        <begin position="808"/>
        <end position="830"/>
    </location>
</feature>
<feature type="compositionally biased region" description="Basic and acidic residues" evidence="1">
    <location>
        <begin position="190"/>
        <end position="204"/>
    </location>
</feature>
<sequence length="841" mass="84277">MRSTGVATPLNECPEPTTFTGVRAAAAAATTRCSSPTSAGRSTREGALRWVLPQFVQFRVTSPLCPLVDAGWRPPGACRPRTFPDPVRHHPAAVVDLKPELGWNECTVDSRVSGAFPHPRGAGVGGESAEPGFGPRTTSRPRLVALGLAAALTIGLVLGAGLPGGGVAQAAPSPSPGSEESTSSTTPPEESSRPVTIDHGDPTPDGRVTVTGDKAPGATVHIRIGDATEPSCIRDGDESSYRCELRGLPSGDSIRIGATQRDAAGTTSEASTSVSFIAAPSINPAPVAAFGIIGGRGYPGATVTVTINGSSTVTATVGSDGSWVVSLEELGLPAGSYRLSATQTAPFGTKPVSARSAEVTTRLESERPAAPELRAPRDGAVVPASGTRASGTGVPGATVTVGYGNADHEGVACSAPVADDGSWSCTIDGGGPGGDFRLSASQRTEAGMTSTPSTAVTISFAQDPTASPDTDDETATPEDTARPENPATPSPTAPPEGQDTSDEPEDGQSSTPGAPGEDGTSPAGPEQGGDDEGPSPVASMLTAQSIWAGGGAPLVIALALLLAVGALTALRRPLLAALPSGSGAHAPRAAIGRRPRHAMTAGLGGLGLGVLVSAAAGAVYLSLPQVVEPTWTRVLTAALIATVIVNAASLLTALRSLGGRGGAEPVLRVSVVGLVLLAATAVLSRATGTEPPVLFVLLAAVQTAPVVAAADRRRLALRRPVVLLVLGAAAVAVAVLLQSFPSSAGTLATETAVLTASAALGSAAVGMLPLPGLDGLELWRWSRRRWLLLGLLCAGGAALLLAPTSSAWVPIVLGAAALLVLGASAVTMLWTRVVRPALDAD</sequence>
<feature type="transmembrane region" description="Helical" evidence="2">
    <location>
        <begin position="143"/>
        <end position="162"/>
    </location>
</feature>
<feature type="transmembrane region" description="Helical" evidence="2">
    <location>
        <begin position="721"/>
        <end position="740"/>
    </location>
</feature>